<comment type="subcellular location">
    <subcellularLocation>
        <location evidence="3 13">Secreted</location>
        <location evidence="3 13">Extracellular space</location>
        <location evidence="3 13">Apoplast</location>
    </subcellularLocation>
</comment>
<comment type="cofactor">
    <cofactor evidence="13">
        <name>Cu cation</name>
        <dbReference type="ChEBI" id="CHEBI:23378"/>
    </cofactor>
    <text evidence="13">Binds 4 Cu cations per monomer.</text>
</comment>
<evidence type="ECO:0000256" key="13">
    <source>
        <dbReference type="RuleBase" id="RU361119"/>
    </source>
</evidence>
<dbReference type="InterPro" id="IPR045087">
    <property type="entry name" value="Cu-oxidase_fam"/>
</dbReference>
<keyword evidence="12 13" id="KW-0439">Lignin degradation</keyword>
<feature type="domain" description="Plastocyanin-like" evidence="16">
    <location>
        <begin position="31"/>
        <end position="144"/>
    </location>
</feature>
<protein>
    <recommendedName>
        <fullName evidence="5 13">Laccase</fullName>
        <ecNumber evidence="5 13">1.10.3.2</ecNumber>
    </recommendedName>
    <alternativeName>
        <fullName evidence="13">Benzenediol:oxygen oxidoreductase</fullName>
    </alternativeName>
    <alternativeName>
        <fullName evidence="13">Diphenol oxidase</fullName>
    </alternativeName>
    <alternativeName>
        <fullName evidence="13">Urishiol oxidase</fullName>
    </alternativeName>
</protein>
<dbReference type="InterPro" id="IPR008972">
    <property type="entry name" value="Cupredoxin"/>
</dbReference>
<dbReference type="GO" id="GO:0048046">
    <property type="term" value="C:apoplast"/>
    <property type="evidence" value="ECO:0007669"/>
    <property type="project" value="UniProtKB-SubCell"/>
</dbReference>
<dbReference type="InterPro" id="IPR011706">
    <property type="entry name" value="Cu-oxidase_C"/>
</dbReference>
<dbReference type="Pfam" id="PF00394">
    <property type="entry name" value="Cu-oxidase"/>
    <property type="match status" value="1"/>
</dbReference>
<dbReference type="AlphaFoldDB" id="A0AAX6ERT4"/>
<feature type="signal peptide" evidence="13">
    <location>
        <begin position="1"/>
        <end position="21"/>
    </location>
</feature>
<dbReference type="EMBL" id="JANAVB010034417">
    <property type="protein sequence ID" value="KAJ6806882.1"/>
    <property type="molecule type" value="Genomic_DNA"/>
</dbReference>
<dbReference type="GO" id="GO:0052716">
    <property type="term" value="F:hydroquinone:oxygen oxidoreductase activity"/>
    <property type="evidence" value="ECO:0007669"/>
    <property type="project" value="UniProtKB-EC"/>
</dbReference>
<evidence type="ECO:0000259" key="15">
    <source>
        <dbReference type="Pfam" id="PF07731"/>
    </source>
</evidence>
<keyword evidence="8 13" id="KW-0479">Metal-binding</keyword>
<evidence type="ECO:0000256" key="3">
    <source>
        <dbReference type="ARBA" id="ARBA00004271"/>
    </source>
</evidence>
<keyword evidence="6 13" id="KW-0052">Apoplast</keyword>
<dbReference type="Pfam" id="PF07732">
    <property type="entry name" value="Cu-oxidase_3"/>
    <property type="match status" value="1"/>
</dbReference>
<evidence type="ECO:0000256" key="10">
    <source>
        <dbReference type="ARBA" id="ARBA00023002"/>
    </source>
</evidence>
<reference evidence="17" key="2">
    <citation type="submission" date="2023-04" db="EMBL/GenBank/DDBJ databases">
        <authorList>
            <person name="Bruccoleri R.E."/>
            <person name="Oakeley E.J."/>
            <person name="Faust A.-M."/>
            <person name="Dessus-Babus S."/>
            <person name="Altorfer M."/>
            <person name="Burckhardt D."/>
            <person name="Oertli M."/>
            <person name="Naumann U."/>
            <person name="Petersen F."/>
            <person name="Wong J."/>
        </authorList>
    </citation>
    <scope>NUCLEOTIDE SEQUENCE</scope>
    <source>
        <strain evidence="17">GSM-AAB239-AS_SAM_17_03QT</strain>
        <tissue evidence="17">Leaf</tissue>
    </source>
</reference>
<dbReference type="InterPro" id="IPR034285">
    <property type="entry name" value="CuRO_2_LCC"/>
</dbReference>
<dbReference type="CDD" id="cd13897">
    <property type="entry name" value="CuRO_3_LCC_plant"/>
    <property type="match status" value="1"/>
</dbReference>
<dbReference type="InterPro" id="IPR017761">
    <property type="entry name" value="Laccase"/>
</dbReference>
<dbReference type="InterPro" id="IPR034289">
    <property type="entry name" value="CuRO_3_LCC"/>
</dbReference>
<evidence type="ECO:0000259" key="16">
    <source>
        <dbReference type="Pfam" id="PF07732"/>
    </source>
</evidence>
<dbReference type="GO" id="GO:0005507">
    <property type="term" value="F:copper ion binding"/>
    <property type="evidence" value="ECO:0007669"/>
    <property type="project" value="InterPro"/>
</dbReference>
<dbReference type="Proteomes" id="UP001140949">
    <property type="component" value="Unassembled WGS sequence"/>
</dbReference>
<dbReference type="InterPro" id="IPR001117">
    <property type="entry name" value="Cu-oxidase_2nd"/>
</dbReference>
<proteinExistence type="inferred from homology"/>
<dbReference type="Gene3D" id="2.60.40.420">
    <property type="entry name" value="Cupredoxins - blue copper proteins"/>
    <property type="match status" value="3"/>
</dbReference>
<evidence type="ECO:0000256" key="7">
    <source>
        <dbReference type="ARBA" id="ARBA00022525"/>
    </source>
</evidence>
<keyword evidence="18" id="KW-1185">Reference proteome</keyword>
<comment type="caution">
    <text evidence="17">The sequence shown here is derived from an EMBL/GenBank/DDBJ whole genome shotgun (WGS) entry which is preliminary data.</text>
</comment>
<accession>A0AAX6ERT4</accession>
<dbReference type="FunFam" id="2.60.40.420:FF:000049">
    <property type="entry name" value="Laccase"/>
    <property type="match status" value="1"/>
</dbReference>
<keyword evidence="7 13" id="KW-0964">Secreted</keyword>
<dbReference type="PANTHER" id="PTHR11709">
    <property type="entry name" value="MULTI-COPPER OXIDASE"/>
    <property type="match status" value="1"/>
</dbReference>
<dbReference type="SUPFAM" id="SSF49503">
    <property type="entry name" value="Cupredoxins"/>
    <property type="match status" value="3"/>
</dbReference>
<gene>
    <name evidence="17" type="ORF">M6B38_106055</name>
</gene>
<evidence type="ECO:0000256" key="9">
    <source>
        <dbReference type="ARBA" id="ARBA00022737"/>
    </source>
</evidence>
<dbReference type="NCBIfam" id="TIGR03389">
    <property type="entry name" value="laccase"/>
    <property type="match status" value="1"/>
</dbReference>
<dbReference type="CDD" id="cd13875">
    <property type="entry name" value="CuRO_2_LCC_plant"/>
    <property type="match status" value="1"/>
</dbReference>
<evidence type="ECO:0000256" key="6">
    <source>
        <dbReference type="ARBA" id="ARBA00022523"/>
    </source>
</evidence>
<evidence type="ECO:0000256" key="4">
    <source>
        <dbReference type="ARBA" id="ARBA00010609"/>
    </source>
</evidence>
<organism evidence="17 18">
    <name type="scientific">Iris pallida</name>
    <name type="common">Sweet iris</name>
    <dbReference type="NCBI Taxonomy" id="29817"/>
    <lineage>
        <taxon>Eukaryota</taxon>
        <taxon>Viridiplantae</taxon>
        <taxon>Streptophyta</taxon>
        <taxon>Embryophyta</taxon>
        <taxon>Tracheophyta</taxon>
        <taxon>Spermatophyta</taxon>
        <taxon>Magnoliopsida</taxon>
        <taxon>Liliopsida</taxon>
        <taxon>Asparagales</taxon>
        <taxon>Iridaceae</taxon>
        <taxon>Iridoideae</taxon>
        <taxon>Irideae</taxon>
        <taxon>Iris</taxon>
    </lineage>
</organism>
<evidence type="ECO:0000256" key="8">
    <source>
        <dbReference type="ARBA" id="ARBA00022723"/>
    </source>
</evidence>
<name>A0AAX6ERT4_IRIPA</name>
<sequence length="567" mass="61833">MAGFVFLLMCAIILIGCGAHARVVEHTFNVGNLKVRKLCHSRVITAVNKKLPGPTIKAHEGDTVVVHVVNDSPHNITIHWHGIFQQLTAWADGPNFITQCPIVPGNSYTYRFNITGQEGTLWWHAHASFLRATVYGAIIIRPRAGTKAYPFPKPHKEFPIILGEWWNADVVEVENEALQSGGLPNNSDAFTINGRPGDLIRCSNKHTYKIEVVEGETYLLRIVNAALNNQLFFKVAGHTLNVVAVDASYTAPYTTDIVVIAPGQTVDALMVANAPSARYYMAASAYISSPNVTFDNTTTTGIVHYKSTALTSAPPVKPMMPAFNDTPAAHKFYTSLTSPVRLGSPAVPLHIDEHMFITFGLGLAPCSAGQPKCQGMAASANMNNVSFVFPTKMSLLEAHLKGANGVYTKDFPDRPPTVFDYTNTSINTDPTLASLPFAEKGTKVKKLKYNSTVEVVLQNTAILTIENHPIHLHGFNFYVLAQGFGNYDSSTAVKSYNLVHPLVRNTVSVPTGGWAVIRFKADNPGVWIMHCHLDVHLPLGLAMAFEVENGPTLSSTLPPPPPDFPRC</sequence>
<dbReference type="PROSITE" id="PS00080">
    <property type="entry name" value="MULTICOPPER_OXIDASE2"/>
    <property type="match status" value="1"/>
</dbReference>
<feature type="chain" id="PRO_5043105966" description="Laccase" evidence="13">
    <location>
        <begin position="22"/>
        <end position="567"/>
    </location>
</feature>
<keyword evidence="13" id="KW-0732">Signal</keyword>
<evidence type="ECO:0000313" key="18">
    <source>
        <dbReference type="Proteomes" id="UP001140949"/>
    </source>
</evidence>
<keyword evidence="9 13" id="KW-0677">Repeat</keyword>
<dbReference type="Pfam" id="PF07731">
    <property type="entry name" value="Cu-oxidase_2"/>
    <property type="match status" value="1"/>
</dbReference>
<evidence type="ECO:0000256" key="2">
    <source>
        <dbReference type="ARBA" id="ARBA00002075"/>
    </source>
</evidence>
<evidence type="ECO:0000256" key="11">
    <source>
        <dbReference type="ARBA" id="ARBA00023008"/>
    </source>
</evidence>
<dbReference type="InterPro" id="IPR002355">
    <property type="entry name" value="Cu_oxidase_Cu_BS"/>
</dbReference>
<reference evidence="17" key="1">
    <citation type="journal article" date="2023" name="GigaByte">
        <title>Genome assembly of the bearded iris, Iris pallida Lam.</title>
        <authorList>
            <person name="Bruccoleri R.E."/>
            <person name="Oakeley E.J."/>
            <person name="Faust A.M.E."/>
            <person name="Altorfer M."/>
            <person name="Dessus-Babus S."/>
            <person name="Burckhardt D."/>
            <person name="Oertli M."/>
            <person name="Naumann U."/>
            <person name="Petersen F."/>
            <person name="Wong J."/>
        </authorList>
    </citation>
    <scope>NUCLEOTIDE SEQUENCE</scope>
    <source>
        <strain evidence="17">GSM-AAB239-AS_SAM_17_03QT</strain>
    </source>
</reference>
<evidence type="ECO:0000256" key="5">
    <source>
        <dbReference type="ARBA" id="ARBA00012297"/>
    </source>
</evidence>
<feature type="domain" description="Plastocyanin-like" evidence="14">
    <location>
        <begin position="157"/>
        <end position="307"/>
    </location>
</feature>
<evidence type="ECO:0000256" key="12">
    <source>
        <dbReference type="ARBA" id="ARBA00023185"/>
    </source>
</evidence>
<dbReference type="InterPro" id="IPR011707">
    <property type="entry name" value="Cu-oxidase-like_N"/>
</dbReference>
<dbReference type="EC" id="1.10.3.2" evidence="5 13"/>
<dbReference type="InterPro" id="IPR034288">
    <property type="entry name" value="CuRO_1_LCC"/>
</dbReference>
<comment type="catalytic activity">
    <reaction evidence="1 13">
        <text>4 hydroquinone + O2 = 4 benzosemiquinone + 2 H2O</text>
        <dbReference type="Rhea" id="RHEA:11276"/>
        <dbReference type="ChEBI" id="CHEBI:15377"/>
        <dbReference type="ChEBI" id="CHEBI:15379"/>
        <dbReference type="ChEBI" id="CHEBI:17594"/>
        <dbReference type="ChEBI" id="CHEBI:17977"/>
        <dbReference type="EC" id="1.10.3.2"/>
    </reaction>
</comment>
<keyword evidence="10 13" id="KW-0560">Oxidoreductase</keyword>
<comment type="similarity">
    <text evidence="4 13">Belongs to the multicopper oxidase family.</text>
</comment>
<dbReference type="PANTHER" id="PTHR11709:SF9">
    <property type="entry name" value="LACCASE-7"/>
    <property type="match status" value="1"/>
</dbReference>
<comment type="function">
    <text evidence="2 13">Lignin degradation and detoxification of lignin-derived products.</text>
</comment>
<dbReference type="GO" id="GO:0046274">
    <property type="term" value="P:lignin catabolic process"/>
    <property type="evidence" value="ECO:0007669"/>
    <property type="project" value="UniProtKB-KW"/>
</dbReference>
<evidence type="ECO:0000256" key="1">
    <source>
        <dbReference type="ARBA" id="ARBA00000349"/>
    </source>
</evidence>
<feature type="domain" description="Plastocyanin-like" evidence="15">
    <location>
        <begin position="410"/>
        <end position="549"/>
    </location>
</feature>
<keyword evidence="11 13" id="KW-0186">Copper</keyword>
<evidence type="ECO:0000259" key="14">
    <source>
        <dbReference type="Pfam" id="PF00394"/>
    </source>
</evidence>
<dbReference type="CDD" id="cd13849">
    <property type="entry name" value="CuRO_1_LCC_plant"/>
    <property type="match status" value="1"/>
</dbReference>
<evidence type="ECO:0000313" key="17">
    <source>
        <dbReference type="EMBL" id="KAJ6806882.1"/>
    </source>
</evidence>